<protein>
    <recommendedName>
        <fullName evidence="3">Merozoite surface protein C-terminal domain-containing protein</fullName>
    </recommendedName>
</protein>
<proteinExistence type="predicted"/>
<reference evidence="4 5" key="1">
    <citation type="submission" date="2014-03" db="EMBL/GenBank/DDBJ databases">
        <title>The Genome Sequence of Plasmodium fragile nilgiri.</title>
        <authorList>
            <consortium name="The Broad Institute Genomics Platform"/>
            <consortium name="The Broad Institute Genome Sequencing Center for Infectious Disease"/>
            <person name="Neafsey D."/>
            <person name="Duraisingh M."/>
            <person name="Young S.K."/>
            <person name="Zeng Q."/>
            <person name="Gargeya S."/>
            <person name="Abouelleil A."/>
            <person name="Alvarado L."/>
            <person name="Chapman S.B."/>
            <person name="Gainer-Dewar J."/>
            <person name="Goldberg J."/>
            <person name="Griggs A."/>
            <person name="Gujja S."/>
            <person name="Hansen M."/>
            <person name="Howarth C."/>
            <person name="Imamovic A."/>
            <person name="Larimer J."/>
            <person name="Pearson M."/>
            <person name="Poon T.W."/>
            <person name="Priest M."/>
            <person name="Roberts A."/>
            <person name="Saif S."/>
            <person name="Shea T."/>
            <person name="Sykes S."/>
            <person name="Wortman J."/>
            <person name="Nusbaum C."/>
            <person name="Birren B."/>
        </authorList>
    </citation>
    <scope>NUCLEOTIDE SEQUENCE [LARGE SCALE GENOMIC DNA]</scope>
    <source>
        <strain evidence="5">nilgiri</strain>
    </source>
</reference>
<feature type="region of interest" description="Disordered" evidence="1">
    <location>
        <begin position="22"/>
        <end position="41"/>
    </location>
</feature>
<dbReference type="OrthoDB" id="386841at2759"/>
<dbReference type="Proteomes" id="UP000054561">
    <property type="component" value="Unassembled WGS sequence"/>
</dbReference>
<dbReference type="GeneID" id="24269368"/>
<keyword evidence="5" id="KW-1185">Reference proteome</keyword>
<feature type="region of interest" description="Disordered" evidence="1">
    <location>
        <begin position="128"/>
        <end position="148"/>
    </location>
</feature>
<accession>A0A0D9QGZ4</accession>
<name>A0A0D9QGZ4_PLAFR</name>
<feature type="region of interest" description="Disordered" evidence="1">
    <location>
        <begin position="180"/>
        <end position="233"/>
    </location>
</feature>
<dbReference type="EMBL" id="KQ001696">
    <property type="protein sequence ID" value="KJP86335.1"/>
    <property type="molecule type" value="Genomic_DNA"/>
</dbReference>
<evidence type="ECO:0000313" key="4">
    <source>
        <dbReference type="EMBL" id="KJP86335.1"/>
    </source>
</evidence>
<keyword evidence="2" id="KW-0732">Signal</keyword>
<dbReference type="InterPro" id="IPR024781">
    <property type="entry name" value="MSP_C"/>
</dbReference>
<dbReference type="Pfam" id="PF12948">
    <property type="entry name" value="MSP7_C"/>
    <property type="match status" value="1"/>
</dbReference>
<evidence type="ECO:0000256" key="1">
    <source>
        <dbReference type="SAM" id="MobiDB-lite"/>
    </source>
</evidence>
<dbReference type="RefSeq" id="XP_012337087.1">
    <property type="nucleotide sequence ID" value="XM_012481664.1"/>
</dbReference>
<dbReference type="OMA" id="GEHHSAY"/>
<evidence type="ECO:0000313" key="5">
    <source>
        <dbReference type="Proteomes" id="UP000054561"/>
    </source>
</evidence>
<dbReference type="AlphaFoldDB" id="A0A0D9QGZ4"/>
<sequence>MKSSIVLVSCLLLLCAGPTLGKDNKKEKKKTHKGDADNNYNDELKALKEKLENLKFQMKDDNLSKKITEDQILTLKKKLEEFKNLKSDKEAKGRSPTGHTSPGHKGQLGLSDKKFAGQSVKANEEQALESTGVVSGGGPSKGDQGVTEPAVTAGATDKVNESPPQKPTNDVVVTEVTSGANAQGQTTGGGSSNPTVVQGKGASSPKSELAVEEASGGLKNSAQPTKAAGPAGPVVSTASTVAAAPNQKVNSAGKVHHLDILYDELLAGDNKKNMMDQGTHHSAYNNFRKQYDNIVLNQTEYDISLKLLDTMLSSGKLGAEKTNALKETFEKAMYDKKYSEKFNNLISGVYGFAKRNNFLDGNKVKGGHYNKLFDYTGNLMNTLLL</sequence>
<evidence type="ECO:0000256" key="2">
    <source>
        <dbReference type="SAM" id="SignalP"/>
    </source>
</evidence>
<feature type="chain" id="PRO_5002343478" description="Merozoite surface protein C-terminal domain-containing protein" evidence="2">
    <location>
        <begin position="22"/>
        <end position="385"/>
    </location>
</feature>
<organism evidence="4 5">
    <name type="scientific">Plasmodium fragile</name>
    <dbReference type="NCBI Taxonomy" id="5857"/>
    <lineage>
        <taxon>Eukaryota</taxon>
        <taxon>Sar</taxon>
        <taxon>Alveolata</taxon>
        <taxon>Apicomplexa</taxon>
        <taxon>Aconoidasida</taxon>
        <taxon>Haemosporida</taxon>
        <taxon>Plasmodiidae</taxon>
        <taxon>Plasmodium</taxon>
        <taxon>Plasmodium (Plasmodium)</taxon>
    </lineage>
</organism>
<feature type="signal peptide" evidence="2">
    <location>
        <begin position="1"/>
        <end position="21"/>
    </location>
</feature>
<gene>
    <name evidence="4" type="ORF">AK88_04054</name>
</gene>
<dbReference type="VEuPathDB" id="PlasmoDB:AK88_04054"/>
<feature type="region of interest" description="Disordered" evidence="1">
    <location>
        <begin position="86"/>
        <end position="111"/>
    </location>
</feature>
<feature type="domain" description="Merozoite surface protein C-terminal" evidence="3">
    <location>
        <begin position="255"/>
        <end position="376"/>
    </location>
</feature>
<evidence type="ECO:0000259" key="3">
    <source>
        <dbReference type="Pfam" id="PF12948"/>
    </source>
</evidence>